<organism evidence="1 2">
    <name type="scientific">Naganishia vaughanmartiniae</name>
    <dbReference type="NCBI Taxonomy" id="1424756"/>
    <lineage>
        <taxon>Eukaryota</taxon>
        <taxon>Fungi</taxon>
        <taxon>Dikarya</taxon>
        <taxon>Basidiomycota</taxon>
        <taxon>Agaricomycotina</taxon>
        <taxon>Tremellomycetes</taxon>
        <taxon>Filobasidiales</taxon>
        <taxon>Filobasidiaceae</taxon>
        <taxon>Naganishia</taxon>
    </lineage>
</organism>
<protein>
    <submittedName>
        <fullName evidence="1">Uncharacterized protein</fullName>
    </submittedName>
</protein>
<proteinExistence type="predicted"/>
<sequence>MAITEILMCAHDLRETLEIGLDESRSPTVDEKTEMFKLCDIILGGAEKTQGILNAVLEYHSNVNRTPERPSFVQIRNSEDTEEMEDVIAEALHDAVEQEKLKKAALGQDLSLVETVVEIVPRKTGWQIARDGGAIKKYGFPNLTLYAFLTTPSGAHRILEYLLVNAFHATTEGYVLITCEDISQHGRMANGYDDATITARIRVKDVGCGMQREFYESGQIFEPFVKVDKFSVSRNLKQ</sequence>
<name>A0ACC2X7Y1_9TREE</name>
<dbReference type="EMBL" id="JASBWU010000008">
    <property type="protein sequence ID" value="KAJ9119751.1"/>
    <property type="molecule type" value="Genomic_DNA"/>
</dbReference>
<keyword evidence="2" id="KW-1185">Reference proteome</keyword>
<evidence type="ECO:0000313" key="2">
    <source>
        <dbReference type="Proteomes" id="UP001243375"/>
    </source>
</evidence>
<dbReference type="Proteomes" id="UP001243375">
    <property type="component" value="Unassembled WGS sequence"/>
</dbReference>
<evidence type="ECO:0000313" key="1">
    <source>
        <dbReference type="EMBL" id="KAJ9119751.1"/>
    </source>
</evidence>
<reference evidence="1" key="1">
    <citation type="submission" date="2023-04" db="EMBL/GenBank/DDBJ databases">
        <title>Draft Genome sequencing of Naganishia species isolated from polar environments using Oxford Nanopore Technology.</title>
        <authorList>
            <person name="Leo P."/>
            <person name="Venkateswaran K."/>
        </authorList>
    </citation>
    <scope>NUCLEOTIDE SEQUENCE</scope>
    <source>
        <strain evidence="1">MNA-CCFEE 5425</strain>
    </source>
</reference>
<accession>A0ACC2X7Y1</accession>
<comment type="caution">
    <text evidence="1">The sequence shown here is derived from an EMBL/GenBank/DDBJ whole genome shotgun (WGS) entry which is preliminary data.</text>
</comment>
<gene>
    <name evidence="1" type="ORF">QFC22_003461</name>
</gene>